<dbReference type="GO" id="GO:0016491">
    <property type="term" value="F:oxidoreductase activity"/>
    <property type="evidence" value="ECO:0007669"/>
    <property type="project" value="UniProtKB-KW"/>
</dbReference>
<dbReference type="Gene3D" id="3.90.25.10">
    <property type="entry name" value="UDP-galactose 4-epimerase, domain 1"/>
    <property type="match status" value="1"/>
</dbReference>
<dbReference type="InterPro" id="IPR036291">
    <property type="entry name" value="NAD(P)-bd_dom_sf"/>
</dbReference>
<dbReference type="eggNOG" id="ENOG502QQEA">
    <property type="taxonomic scope" value="Eukaryota"/>
</dbReference>
<comment type="similarity">
    <text evidence="1">Belongs to the NmrA-type oxidoreductase family.</text>
</comment>
<keyword evidence="6" id="KW-1185">Reference proteome</keyword>
<evidence type="ECO:0000256" key="2">
    <source>
        <dbReference type="ARBA" id="ARBA00022857"/>
    </source>
</evidence>
<evidence type="ECO:0000256" key="1">
    <source>
        <dbReference type="ARBA" id="ARBA00006328"/>
    </source>
</evidence>
<protein>
    <submittedName>
        <fullName evidence="5">NAD(P)-binding protein</fullName>
    </submittedName>
</protein>
<reference evidence="6" key="1">
    <citation type="journal article" date="2012" name="Science">
        <title>The Paleozoic origin of enzymatic lignin decomposition reconstructed from 31 fungal genomes.</title>
        <authorList>
            <person name="Floudas D."/>
            <person name="Binder M."/>
            <person name="Riley R."/>
            <person name="Barry K."/>
            <person name="Blanchette R.A."/>
            <person name="Henrissat B."/>
            <person name="Martinez A.T."/>
            <person name="Otillar R."/>
            <person name="Spatafora J.W."/>
            <person name="Yadav J.S."/>
            <person name="Aerts A."/>
            <person name="Benoit I."/>
            <person name="Boyd A."/>
            <person name="Carlson A."/>
            <person name="Copeland A."/>
            <person name="Coutinho P.M."/>
            <person name="de Vries R.P."/>
            <person name="Ferreira P."/>
            <person name="Findley K."/>
            <person name="Foster B."/>
            <person name="Gaskell J."/>
            <person name="Glotzer D."/>
            <person name="Gorecki P."/>
            <person name="Heitman J."/>
            <person name="Hesse C."/>
            <person name="Hori C."/>
            <person name="Igarashi K."/>
            <person name="Jurgens J.A."/>
            <person name="Kallen N."/>
            <person name="Kersten P."/>
            <person name="Kohler A."/>
            <person name="Kuees U."/>
            <person name="Kumar T.K.A."/>
            <person name="Kuo A."/>
            <person name="LaButti K."/>
            <person name="Larrondo L.F."/>
            <person name="Lindquist E."/>
            <person name="Ling A."/>
            <person name="Lombard V."/>
            <person name="Lucas S."/>
            <person name="Lundell T."/>
            <person name="Martin R."/>
            <person name="McLaughlin D.J."/>
            <person name="Morgenstern I."/>
            <person name="Morin E."/>
            <person name="Murat C."/>
            <person name="Nagy L.G."/>
            <person name="Nolan M."/>
            <person name="Ohm R.A."/>
            <person name="Patyshakuliyeva A."/>
            <person name="Rokas A."/>
            <person name="Ruiz-Duenas F.J."/>
            <person name="Sabat G."/>
            <person name="Salamov A."/>
            <person name="Samejima M."/>
            <person name="Schmutz J."/>
            <person name="Slot J.C."/>
            <person name="St John F."/>
            <person name="Stenlid J."/>
            <person name="Sun H."/>
            <person name="Sun S."/>
            <person name="Syed K."/>
            <person name="Tsang A."/>
            <person name="Wiebenga A."/>
            <person name="Young D."/>
            <person name="Pisabarro A."/>
            <person name="Eastwood D.C."/>
            <person name="Martin F."/>
            <person name="Cullen D."/>
            <person name="Grigoriev I.V."/>
            <person name="Hibbett D.S."/>
        </authorList>
    </citation>
    <scope>NUCLEOTIDE SEQUENCE [LARGE SCALE GENOMIC DNA]</scope>
    <source>
        <strain evidence="6">TFB10046</strain>
    </source>
</reference>
<evidence type="ECO:0000313" key="5">
    <source>
        <dbReference type="EMBL" id="EJD36252.1"/>
    </source>
</evidence>
<dbReference type="PANTHER" id="PTHR42748:SF30">
    <property type="entry name" value="NMRA-LIKE DOMAIN-CONTAINING PROTEIN"/>
    <property type="match status" value="1"/>
</dbReference>
<dbReference type="OrthoDB" id="419598at2759"/>
<dbReference type="PANTHER" id="PTHR42748">
    <property type="entry name" value="NITROGEN METABOLITE REPRESSION PROTEIN NMRA FAMILY MEMBER"/>
    <property type="match status" value="1"/>
</dbReference>
<organism evidence="5 6">
    <name type="scientific">Auricularia subglabra (strain TFB-10046 / SS5)</name>
    <name type="common">White-rot fungus</name>
    <name type="synonym">Auricularia delicata (strain TFB10046)</name>
    <dbReference type="NCBI Taxonomy" id="717982"/>
    <lineage>
        <taxon>Eukaryota</taxon>
        <taxon>Fungi</taxon>
        <taxon>Dikarya</taxon>
        <taxon>Basidiomycota</taxon>
        <taxon>Agaricomycotina</taxon>
        <taxon>Agaricomycetes</taxon>
        <taxon>Auriculariales</taxon>
        <taxon>Auriculariaceae</taxon>
        <taxon>Auricularia</taxon>
    </lineage>
</organism>
<dbReference type="SUPFAM" id="SSF51735">
    <property type="entry name" value="NAD(P)-binding Rossmann-fold domains"/>
    <property type="match status" value="1"/>
</dbReference>
<dbReference type="EMBL" id="JH687866">
    <property type="protein sequence ID" value="EJD36252.1"/>
    <property type="molecule type" value="Genomic_DNA"/>
</dbReference>
<dbReference type="AlphaFoldDB" id="J0WSM4"/>
<evidence type="ECO:0000256" key="3">
    <source>
        <dbReference type="ARBA" id="ARBA00023002"/>
    </source>
</evidence>
<dbReference type="InterPro" id="IPR051164">
    <property type="entry name" value="NmrA-like_oxidored"/>
</dbReference>
<gene>
    <name evidence="5" type="ORF">AURDEDRAFT_117118</name>
</gene>
<dbReference type="InterPro" id="IPR008030">
    <property type="entry name" value="NmrA-like"/>
</dbReference>
<evidence type="ECO:0000313" key="6">
    <source>
        <dbReference type="Proteomes" id="UP000006514"/>
    </source>
</evidence>
<dbReference type="GO" id="GO:0005634">
    <property type="term" value="C:nucleus"/>
    <property type="evidence" value="ECO:0007669"/>
    <property type="project" value="TreeGrafter"/>
</dbReference>
<dbReference type="Gene3D" id="3.40.50.720">
    <property type="entry name" value="NAD(P)-binding Rossmann-like Domain"/>
    <property type="match status" value="1"/>
</dbReference>
<evidence type="ECO:0000259" key="4">
    <source>
        <dbReference type="Pfam" id="PF05368"/>
    </source>
</evidence>
<dbReference type="Pfam" id="PF05368">
    <property type="entry name" value="NmrA"/>
    <property type="match status" value="1"/>
</dbReference>
<feature type="domain" description="NmrA-like" evidence="4">
    <location>
        <begin position="11"/>
        <end position="314"/>
    </location>
</feature>
<name>J0WSM4_AURST</name>
<dbReference type="InParanoid" id="J0WSM4"/>
<sequence length="324" mass="35484">MTVTTDSSAPLVVVVGATGLQGGSVIRHLIESDKAYRLRGLTRDAAKPVSLKLKEDGVEVVSVNIVVGNEAAVRAAFAGAEVVFGVTNFWEHFDMAREVVDGKLIVDAAKAVGVKLFVWSGLADISKKTGGKYTHLIHADGKAAVTAYARSQLPTADVQAGFYMTNLANLGLGPRKIDDGSYVWDHPTVASPTLVPYIDTAHDYGLFVRYAIENLAFRTGGGTIYTWGELISHAQAAEILARVRGVQVKLQPLSWEQYVEGAKAQGLPQHLIDDLHDFKFTEDFGYLFGNEEDPEQLKIRERLARRPRTFEEFLRAHPDFFAAP</sequence>
<dbReference type="Proteomes" id="UP000006514">
    <property type="component" value="Unassembled WGS sequence"/>
</dbReference>
<accession>J0WSM4</accession>
<keyword evidence="3" id="KW-0560">Oxidoreductase</keyword>
<dbReference type="KEGG" id="adl:AURDEDRAFT_117118"/>
<dbReference type="OMA" id="HACRTIS"/>
<proteinExistence type="inferred from homology"/>
<keyword evidence="2" id="KW-0521">NADP</keyword>